<proteinExistence type="predicted"/>
<name>A0A7Y7QHA0_LACRH</name>
<comment type="caution">
    <text evidence="1">The sequence shown here is derived from an EMBL/GenBank/DDBJ whole genome shotgun (WGS) entry which is preliminary data.</text>
</comment>
<reference evidence="1 2" key="1">
    <citation type="submission" date="2020-06" db="EMBL/GenBank/DDBJ databases">
        <title>Lactobacillus rhamnosus QC,genome.</title>
        <authorList>
            <person name="Yi H."/>
            <person name="Jin M."/>
        </authorList>
    </citation>
    <scope>NUCLEOTIDE SEQUENCE [LARGE SCALE GENOMIC DNA]</scope>
    <source>
        <strain evidence="1 2">QC</strain>
    </source>
</reference>
<dbReference type="AlphaFoldDB" id="A0A7Y7QHA0"/>
<dbReference type="Proteomes" id="UP000542889">
    <property type="component" value="Unassembled WGS sequence"/>
</dbReference>
<gene>
    <name evidence="1" type="ORF">HWN39_10720</name>
</gene>
<dbReference type="RefSeq" id="WP_176818391.1">
    <property type="nucleotide sequence ID" value="NZ_JABXWP010000016.1"/>
</dbReference>
<accession>A0A7Y7QHA0</accession>
<sequence length="203" mass="21400">MELRGLNDFVLALLDPSTGQIIADKDKGLSADGTFKVDLGSSKGATQANITGLAPTATKVYGSNQVAEQEVGSASPSVALAANDIPHLIYDKAVGMEADSVNGGYADKDGILCTGGVILHSQSPEGVDAYLAFPMGIITPGELNLRTNTQNPVSVHDAMTLAVQARPSDALVYQKFYSDDDNFDYQKMLAFIFPGYKAPAPKQ</sequence>
<evidence type="ECO:0000313" key="2">
    <source>
        <dbReference type="Proteomes" id="UP000542889"/>
    </source>
</evidence>
<dbReference type="Pfam" id="PF04630">
    <property type="entry name" value="Phage_TTP_1"/>
    <property type="match status" value="1"/>
</dbReference>
<protein>
    <submittedName>
        <fullName evidence="1">Phage tail protein</fullName>
    </submittedName>
</protein>
<dbReference type="EMBL" id="JABXWP010000016">
    <property type="protein sequence ID" value="NVO88951.1"/>
    <property type="molecule type" value="Genomic_DNA"/>
</dbReference>
<evidence type="ECO:0000313" key="1">
    <source>
        <dbReference type="EMBL" id="NVO88951.1"/>
    </source>
</evidence>
<dbReference type="InterPro" id="IPR006724">
    <property type="entry name" value="Phage_TTP"/>
</dbReference>
<organism evidence="1 2">
    <name type="scientific">Lacticaseibacillus rhamnosus</name>
    <name type="common">Lactobacillus rhamnosus</name>
    <dbReference type="NCBI Taxonomy" id="47715"/>
    <lineage>
        <taxon>Bacteria</taxon>
        <taxon>Bacillati</taxon>
        <taxon>Bacillota</taxon>
        <taxon>Bacilli</taxon>
        <taxon>Lactobacillales</taxon>
        <taxon>Lactobacillaceae</taxon>
        <taxon>Lacticaseibacillus</taxon>
    </lineage>
</organism>